<feature type="compositionally biased region" description="Basic and acidic residues" evidence="5">
    <location>
        <begin position="262"/>
        <end position="272"/>
    </location>
</feature>
<proteinExistence type="predicted"/>
<accession>A0A177TMX7</accession>
<feature type="coiled-coil region" evidence="4">
    <location>
        <begin position="146"/>
        <end position="173"/>
    </location>
</feature>
<feature type="region of interest" description="Disordered" evidence="5">
    <location>
        <begin position="114"/>
        <end position="141"/>
    </location>
</feature>
<dbReference type="GO" id="GO:0005634">
    <property type="term" value="C:nucleus"/>
    <property type="evidence" value="ECO:0007669"/>
    <property type="project" value="UniProtKB-SubCell"/>
</dbReference>
<dbReference type="GO" id="GO:0003684">
    <property type="term" value="F:damaged DNA binding"/>
    <property type="evidence" value="ECO:0007669"/>
    <property type="project" value="TreeGrafter"/>
</dbReference>
<organism evidence="7 8">
    <name type="scientific">Tilletia indica</name>
    <dbReference type="NCBI Taxonomy" id="43049"/>
    <lineage>
        <taxon>Eukaryota</taxon>
        <taxon>Fungi</taxon>
        <taxon>Dikarya</taxon>
        <taxon>Basidiomycota</taxon>
        <taxon>Ustilaginomycotina</taxon>
        <taxon>Exobasidiomycetes</taxon>
        <taxon>Tilletiales</taxon>
        <taxon>Tilletiaceae</taxon>
        <taxon>Tilletia</taxon>
    </lineage>
</organism>
<dbReference type="PANTHER" id="PTHR15107:SF0">
    <property type="entry name" value="DNA ENDONUCLEASE ACTIVATOR CTP1 C-TERMINAL DOMAIN-CONTAINING PROTEIN"/>
    <property type="match status" value="1"/>
</dbReference>
<feature type="region of interest" description="Disordered" evidence="5">
    <location>
        <begin position="510"/>
        <end position="573"/>
    </location>
</feature>
<name>A0A177TMX7_9BASI</name>
<feature type="compositionally biased region" description="Polar residues" evidence="5">
    <location>
        <begin position="117"/>
        <end position="131"/>
    </location>
</feature>
<keyword evidence="3" id="KW-0539">Nucleus</keyword>
<feature type="region of interest" description="Disordered" evidence="5">
    <location>
        <begin position="625"/>
        <end position="650"/>
    </location>
</feature>
<gene>
    <name evidence="7" type="ORF">A4X13_0g1448</name>
</gene>
<protein>
    <recommendedName>
        <fullName evidence="6">DNA endonuclease activator Ctp1 C-terminal domain-containing protein</fullName>
    </recommendedName>
</protein>
<dbReference type="AlphaFoldDB" id="A0A177TMX7"/>
<comment type="caution">
    <text evidence="7">The sequence shown here is derived from an EMBL/GenBank/DDBJ whole genome shotgun (WGS) entry which is preliminary data.</text>
</comment>
<dbReference type="Proteomes" id="UP000077521">
    <property type="component" value="Unassembled WGS sequence"/>
</dbReference>
<feature type="domain" description="DNA endonuclease activator Ctp1 C-terminal" evidence="6">
    <location>
        <begin position="463"/>
        <end position="619"/>
    </location>
</feature>
<feature type="compositionally biased region" description="Basic residues" evidence="5">
    <location>
        <begin position="588"/>
        <end position="598"/>
    </location>
</feature>
<feature type="region of interest" description="Disordered" evidence="5">
    <location>
        <begin position="397"/>
        <end position="444"/>
    </location>
</feature>
<evidence type="ECO:0000313" key="7">
    <source>
        <dbReference type="EMBL" id="KAE8258777.1"/>
    </source>
</evidence>
<evidence type="ECO:0000256" key="4">
    <source>
        <dbReference type="SAM" id="Coils"/>
    </source>
</evidence>
<evidence type="ECO:0000259" key="6">
    <source>
        <dbReference type="Pfam" id="PF08573"/>
    </source>
</evidence>
<keyword evidence="4" id="KW-0175">Coiled coil</keyword>
<feature type="region of interest" description="Disordered" evidence="5">
    <location>
        <begin position="238"/>
        <end position="284"/>
    </location>
</feature>
<comment type="subcellular location">
    <subcellularLocation>
        <location evidence="1">Nucleus</location>
    </subcellularLocation>
</comment>
<dbReference type="Pfam" id="PF08573">
    <property type="entry name" value="SAE2"/>
    <property type="match status" value="1"/>
</dbReference>
<feature type="compositionally biased region" description="Basic and acidic residues" evidence="5">
    <location>
        <begin position="515"/>
        <end position="525"/>
    </location>
</feature>
<evidence type="ECO:0000256" key="3">
    <source>
        <dbReference type="ARBA" id="ARBA00023242"/>
    </source>
</evidence>
<dbReference type="PANTHER" id="PTHR15107">
    <property type="entry name" value="RETINOBLASTOMA BINDING PROTEIN 8"/>
    <property type="match status" value="1"/>
</dbReference>
<reference evidence="7" key="1">
    <citation type="submission" date="2016-04" db="EMBL/GenBank/DDBJ databases">
        <authorList>
            <person name="Nguyen H.D."/>
            <person name="Samba Siva P."/>
            <person name="Cullis J."/>
            <person name="Levesque C.A."/>
            <person name="Hambleton S."/>
        </authorList>
    </citation>
    <scope>NUCLEOTIDE SEQUENCE</scope>
    <source>
        <strain evidence="7">DAOMC 236416</strain>
    </source>
</reference>
<evidence type="ECO:0000256" key="1">
    <source>
        <dbReference type="ARBA" id="ARBA00004123"/>
    </source>
</evidence>
<feature type="region of interest" description="Disordered" evidence="5">
    <location>
        <begin position="1"/>
        <end position="32"/>
    </location>
</feature>
<feature type="region of interest" description="Disordered" evidence="5">
    <location>
        <begin position="196"/>
        <end position="221"/>
    </location>
</feature>
<dbReference type="GO" id="GO:0010792">
    <property type="term" value="P:DNA double-strand break processing involved in repair via single-strand annealing"/>
    <property type="evidence" value="ECO:0007669"/>
    <property type="project" value="TreeGrafter"/>
</dbReference>
<dbReference type="EMBL" id="LWDF02000057">
    <property type="protein sequence ID" value="KAE8258777.1"/>
    <property type="molecule type" value="Genomic_DNA"/>
</dbReference>
<dbReference type="InterPro" id="IPR013882">
    <property type="entry name" value="Ctp1_C"/>
</dbReference>
<evidence type="ECO:0000256" key="5">
    <source>
        <dbReference type="SAM" id="MobiDB-lite"/>
    </source>
</evidence>
<feature type="region of interest" description="Disordered" evidence="5">
    <location>
        <begin position="585"/>
        <end position="609"/>
    </location>
</feature>
<keyword evidence="2" id="KW-0227">DNA damage</keyword>
<dbReference type="InterPro" id="IPR033316">
    <property type="entry name" value="RBBP8-like"/>
</dbReference>
<evidence type="ECO:0000256" key="2">
    <source>
        <dbReference type="ARBA" id="ARBA00022763"/>
    </source>
</evidence>
<evidence type="ECO:0000313" key="8">
    <source>
        <dbReference type="Proteomes" id="UP000077521"/>
    </source>
</evidence>
<sequence length="650" mass="70925">MSVEEAVPFGLRSSANGNPFSPMASGASRTATASSDSELKALIHSAIAQNQQQYTNLGTLLQNAVEEARRESDVRLHLIAEHLNRHPPPSMIEQGVATGSSLGEPWQQDCNMPLQKVDTNIPSGSQRSDSANSRKTDKGQGDAALLSKLASRLAQVEAERDSIKEKYKREHKKQKDFKAWWEANLAAAVSHDLMNVPSREEQVSDGSPLKKRRIESAASTSTLRELSKAVVTPAKRKFSTTAVHTPATPYEEAPPDVLVDMSPRRPDSDSRADPNLSPEKSSASLRTSFANLHLNRSDKSLIRSLGLSLPKSPVKKVVELEPSETSVAAEQPSNLVQSIQRLPERPLSLNLASIEGRSTASEGSTQGTEKIESQLFTDQGWVTPSNATASKSLDHLTKTAKQSGSSDVDHTVSPAKTPGNASKQSVKTPSTSTSVGPSSSKGAVHRVRYDLDPALNRGEAYEYVEVVRGREARKNLIATDCLECKEWYERVGPPPSPPGPVYPPYTEFGKQMQAAREERKRRESAKGASASSGLPSHARCKHHGQAGLASARARGDEEVAGPSTSAVDTSDRDTVIVYQITEEDQRQAHRQAISRHRNTAPPSLTPPGYWNIAFPSTQQVREMNEETEVRRQAQQARLAQDPRYKARTIR</sequence>
<keyword evidence="8" id="KW-1185">Reference proteome</keyword>
<feature type="compositionally biased region" description="Low complexity" evidence="5">
    <location>
        <begin position="425"/>
        <end position="442"/>
    </location>
</feature>
<reference evidence="7" key="2">
    <citation type="journal article" date="2019" name="IMA Fungus">
        <title>Genome sequencing and comparison of five Tilletia species to identify candidate genes for the detection of regulated species infecting wheat.</title>
        <authorList>
            <person name="Nguyen H.D.T."/>
            <person name="Sultana T."/>
            <person name="Kesanakurti P."/>
            <person name="Hambleton S."/>
        </authorList>
    </citation>
    <scope>NUCLEOTIDE SEQUENCE</scope>
    <source>
        <strain evidence="7">DAOMC 236416</strain>
    </source>
</reference>